<accession>A0A4R3NC04</accession>
<dbReference type="OrthoDB" id="9151061at2"/>
<reference evidence="1 2" key="1">
    <citation type="submission" date="2019-03" db="EMBL/GenBank/DDBJ databases">
        <title>Freshwater and sediment microbial communities from various areas in North America, analyzing microbe dynamics in response to fracking.</title>
        <authorList>
            <person name="Lamendella R."/>
        </authorList>
    </citation>
    <scope>NUCLEOTIDE SEQUENCE [LARGE SCALE GENOMIC DNA]</scope>
    <source>
        <strain evidence="1 2">175.2</strain>
    </source>
</reference>
<gene>
    <name evidence="1" type="ORF">EDC90_10941</name>
</gene>
<evidence type="ECO:0000313" key="1">
    <source>
        <dbReference type="EMBL" id="TCT27248.1"/>
    </source>
</evidence>
<dbReference type="AlphaFoldDB" id="A0A4R3NC04"/>
<name>A0A4R3NC04_9HYPH</name>
<sequence length="184" mass="20890">MRFGEQFKIDAEEAIDNVDRGFEMKLEAFHTLYDVSKNLFPYFDHGDTALMIAIRNATHHRDHPLFTSLKRRLHLERGGIEPWLGASFLLASHPTAHGVPMRMSHHVRLDDLDARLDPSRASPYLDTSVNVAKAADRFALINSQLGLPEIRAFRSQHRYPDNQAYLDLMPILSDVSAGGTDLRI</sequence>
<comment type="caution">
    <text evidence="1">The sequence shown here is derived from an EMBL/GenBank/DDBJ whole genome shotgun (WGS) entry which is preliminary data.</text>
</comment>
<evidence type="ECO:0000313" key="2">
    <source>
        <dbReference type="Proteomes" id="UP000295097"/>
    </source>
</evidence>
<dbReference type="RefSeq" id="WP_132314395.1">
    <property type="nucleotide sequence ID" value="NZ_SMAR01000094.1"/>
</dbReference>
<keyword evidence="2" id="KW-1185">Reference proteome</keyword>
<organism evidence="1 2">
    <name type="scientific">Martelella mediterranea</name>
    <dbReference type="NCBI Taxonomy" id="293089"/>
    <lineage>
        <taxon>Bacteria</taxon>
        <taxon>Pseudomonadati</taxon>
        <taxon>Pseudomonadota</taxon>
        <taxon>Alphaproteobacteria</taxon>
        <taxon>Hyphomicrobiales</taxon>
        <taxon>Aurantimonadaceae</taxon>
        <taxon>Martelella</taxon>
    </lineage>
</organism>
<dbReference type="Proteomes" id="UP000295097">
    <property type="component" value="Unassembled WGS sequence"/>
</dbReference>
<proteinExistence type="predicted"/>
<dbReference type="EMBL" id="SMAR01000094">
    <property type="protein sequence ID" value="TCT27248.1"/>
    <property type="molecule type" value="Genomic_DNA"/>
</dbReference>
<protein>
    <submittedName>
        <fullName evidence="1">Uncharacterized protein</fullName>
    </submittedName>
</protein>